<keyword evidence="3" id="KW-1185">Reference proteome</keyword>
<dbReference type="AlphaFoldDB" id="A0A671SID6"/>
<feature type="region of interest" description="Disordered" evidence="1">
    <location>
        <begin position="309"/>
        <end position="344"/>
    </location>
</feature>
<feature type="compositionally biased region" description="Low complexity" evidence="1">
    <location>
        <begin position="199"/>
        <end position="225"/>
    </location>
</feature>
<proteinExistence type="predicted"/>
<sequence length="410" mass="41697">MDKLTTTKIVKAEGGSGGSGKEIQRHTETVTTTRLSSLPPKGNSSSVSSQQVLTSTVTSSGSGGASGGAVLVEKKIITQSSAERDASRSYVISSSSSGSSGSSSSGAGSVISGFDEISRVTGPISSSTVKSKSSAVKSSSSVSTSITTVGGSSATGGDLSSGYGCISSSEFVSGSSGSSVSVSGGSMNISRGRGGGAGSSAVMSAAGTSSSMTVTKFSSSSPSGTRKGLSYSTVPTERKTSLSLHTGGYEGSSSGNSSPEYIKKEYVSTSVATRGRTQTRESEIRARLQSASPSTRWTELDDVKRLLKGSRSGSISPPRSPTNTLPIPKKASVDTRHESQSGYDGTVLDAGFSGYYTSPNNLSYTTLQQPSSPIGGMQNNLTLSSSAFSSAGHYIHTALKRHHYNDTLKN</sequence>
<name>A0A671SID6_9TELE</name>
<reference evidence="2" key="1">
    <citation type="submission" date="2025-08" db="UniProtKB">
        <authorList>
            <consortium name="Ensembl"/>
        </authorList>
    </citation>
    <scope>IDENTIFICATION</scope>
</reference>
<feature type="compositionally biased region" description="Basic and acidic residues" evidence="1">
    <location>
        <begin position="72"/>
        <end position="87"/>
    </location>
</feature>
<dbReference type="Proteomes" id="UP000472260">
    <property type="component" value="Unassembled WGS sequence"/>
</dbReference>
<feature type="region of interest" description="Disordered" evidence="1">
    <location>
        <begin position="170"/>
        <end position="260"/>
    </location>
</feature>
<feature type="compositionally biased region" description="Low complexity" evidence="1">
    <location>
        <begin position="170"/>
        <end position="186"/>
    </location>
</feature>
<feature type="region of interest" description="Disordered" evidence="1">
    <location>
        <begin position="121"/>
        <end position="158"/>
    </location>
</feature>
<feature type="compositionally biased region" description="Low complexity" evidence="1">
    <location>
        <begin position="44"/>
        <end position="60"/>
    </location>
</feature>
<evidence type="ECO:0000313" key="3">
    <source>
        <dbReference type="Proteomes" id="UP000472260"/>
    </source>
</evidence>
<feature type="compositionally biased region" description="Low complexity" evidence="1">
    <location>
        <begin position="88"/>
        <end position="108"/>
    </location>
</feature>
<organism evidence="2 3">
    <name type="scientific">Sinocyclocheilus anshuiensis</name>
    <dbReference type="NCBI Taxonomy" id="1608454"/>
    <lineage>
        <taxon>Eukaryota</taxon>
        <taxon>Metazoa</taxon>
        <taxon>Chordata</taxon>
        <taxon>Craniata</taxon>
        <taxon>Vertebrata</taxon>
        <taxon>Euteleostomi</taxon>
        <taxon>Actinopterygii</taxon>
        <taxon>Neopterygii</taxon>
        <taxon>Teleostei</taxon>
        <taxon>Ostariophysi</taxon>
        <taxon>Cypriniformes</taxon>
        <taxon>Cyprinidae</taxon>
        <taxon>Cyprininae</taxon>
        <taxon>Sinocyclocheilus</taxon>
    </lineage>
</organism>
<reference evidence="2" key="2">
    <citation type="submission" date="2025-09" db="UniProtKB">
        <authorList>
            <consortium name="Ensembl"/>
        </authorList>
    </citation>
    <scope>IDENTIFICATION</scope>
</reference>
<protein>
    <submittedName>
        <fullName evidence="2">Uncharacterized protein</fullName>
    </submittedName>
</protein>
<dbReference type="Ensembl" id="ENSSANT00000102127.1">
    <property type="protein sequence ID" value="ENSSANP00000096150.1"/>
    <property type="gene ID" value="ENSSANG00000047409.1"/>
</dbReference>
<feature type="compositionally biased region" description="Low complexity" evidence="1">
    <location>
        <begin position="124"/>
        <end position="157"/>
    </location>
</feature>
<accession>A0A671SID6</accession>
<evidence type="ECO:0000313" key="2">
    <source>
        <dbReference type="Ensembl" id="ENSSANP00000096150.1"/>
    </source>
</evidence>
<feature type="region of interest" description="Disordered" evidence="1">
    <location>
        <begin position="1"/>
        <end position="108"/>
    </location>
</feature>
<evidence type="ECO:0000256" key="1">
    <source>
        <dbReference type="SAM" id="MobiDB-lite"/>
    </source>
</evidence>